<accession>A0A915JBJ2</accession>
<evidence type="ECO:0000313" key="2">
    <source>
        <dbReference type="WBParaSite" id="nRc.2.0.1.t23155-RA"/>
    </source>
</evidence>
<organism evidence="1 2">
    <name type="scientific">Romanomermis culicivorax</name>
    <name type="common">Nematode worm</name>
    <dbReference type="NCBI Taxonomy" id="13658"/>
    <lineage>
        <taxon>Eukaryota</taxon>
        <taxon>Metazoa</taxon>
        <taxon>Ecdysozoa</taxon>
        <taxon>Nematoda</taxon>
        <taxon>Enoplea</taxon>
        <taxon>Dorylaimia</taxon>
        <taxon>Mermithida</taxon>
        <taxon>Mermithoidea</taxon>
        <taxon>Mermithidae</taxon>
        <taxon>Romanomermis</taxon>
    </lineage>
</organism>
<name>A0A915JBJ2_ROMCU</name>
<proteinExistence type="predicted"/>
<dbReference type="AlphaFoldDB" id="A0A915JBJ2"/>
<dbReference type="Proteomes" id="UP000887565">
    <property type="component" value="Unplaced"/>
</dbReference>
<evidence type="ECO:0000313" key="1">
    <source>
        <dbReference type="Proteomes" id="UP000887565"/>
    </source>
</evidence>
<dbReference type="PANTHER" id="PTHR33568">
    <property type="entry name" value="DNA POLYMERASE"/>
    <property type="match status" value="1"/>
</dbReference>
<keyword evidence="1" id="KW-1185">Reference proteome</keyword>
<sequence>MGLCHQQGAQHVNILMTMKLESEGYPVRAQTAEQKCEYEMEVYHWENILLDPSKILKTPGKRASAKLMLNSFWAKLGQCNNMDKTIIGNRPKEYFELVMNVANIIKN</sequence>
<reference evidence="2" key="1">
    <citation type="submission" date="2022-11" db="UniProtKB">
        <authorList>
            <consortium name="WormBaseParasite"/>
        </authorList>
    </citation>
    <scope>IDENTIFICATION</scope>
</reference>
<protein>
    <submittedName>
        <fullName evidence="2">DNA-directed DNA polymerase</fullName>
    </submittedName>
</protein>
<dbReference type="PANTHER" id="PTHR33568:SF3">
    <property type="entry name" value="DNA-DIRECTED DNA POLYMERASE"/>
    <property type="match status" value="1"/>
</dbReference>
<dbReference type="WBParaSite" id="nRc.2.0.1.t23155-RA">
    <property type="protein sequence ID" value="nRc.2.0.1.t23155-RA"/>
    <property type="gene ID" value="nRc.2.0.1.g23155"/>
</dbReference>